<feature type="compositionally biased region" description="Low complexity" evidence="1">
    <location>
        <begin position="445"/>
        <end position="456"/>
    </location>
</feature>
<dbReference type="AlphaFoldDB" id="A0A6A6F9K4"/>
<evidence type="ECO:0000313" key="2">
    <source>
        <dbReference type="EMBL" id="KAF2210035.1"/>
    </source>
</evidence>
<feature type="compositionally biased region" description="Low complexity" evidence="1">
    <location>
        <begin position="423"/>
        <end position="439"/>
    </location>
</feature>
<accession>A0A6A6F9K4</accession>
<protein>
    <submittedName>
        <fullName evidence="2">Uncharacterized protein</fullName>
    </submittedName>
</protein>
<feature type="region of interest" description="Disordered" evidence="1">
    <location>
        <begin position="256"/>
        <end position="301"/>
    </location>
</feature>
<organism evidence="2 3">
    <name type="scientific">Cercospora zeae-maydis SCOH1-5</name>
    <dbReference type="NCBI Taxonomy" id="717836"/>
    <lineage>
        <taxon>Eukaryota</taxon>
        <taxon>Fungi</taxon>
        <taxon>Dikarya</taxon>
        <taxon>Ascomycota</taxon>
        <taxon>Pezizomycotina</taxon>
        <taxon>Dothideomycetes</taxon>
        <taxon>Dothideomycetidae</taxon>
        <taxon>Mycosphaerellales</taxon>
        <taxon>Mycosphaerellaceae</taxon>
        <taxon>Cercospora</taxon>
    </lineage>
</organism>
<gene>
    <name evidence="2" type="ORF">CERZMDRAFT_86361</name>
</gene>
<keyword evidence="3" id="KW-1185">Reference proteome</keyword>
<evidence type="ECO:0000256" key="1">
    <source>
        <dbReference type="SAM" id="MobiDB-lite"/>
    </source>
</evidence>
<feature type="region of interest" description="Disordered" evidence="1">
    <location>
        <begin position="417"/>
        <end position="456"/>
    </location>
</feature>
<sequence length="507" mass="55974">MVVPADSAGGLKVVSHQKEAENERREPRPTQQRRQQLHPRGPRAWQTQKPTGLRPKQARTSVPSSCCALLGPAARLPRQQRESTGGGSICTCHASALAPLSVDNSRRVRWPCCETSSFGPPSAACTRSQGFPAKKVSNRPLNDLQRLLRLLGLCTRQIEPPPPPPSPPSPPPPYLPSTSFFCAPPPLLSSPPRTVGYYYTTVPYIDRRGHVFWPPRRHHVITQRRKQTNPSALSLGQVQRAVLQYRAACCMDSLPPQAHSQPAVAQRPQTSHAASPHEAWRRSTSRAKDLLPSPHGSPSARLASSIRAFARSERSCIHYTTHCYYSPHAYGRSSKRMPALRHALPRLSVGEQGPRNDGDNDRLSACRVMQSRDIMNCIGLFIYRKSEECTTRPSLVCRYCIVQNPDQQWKAITRRGEWRNHDSTGPAGSTPTATTLPRARAAETSSKPLPSSPSSSVVVIDDSLAAKHAMYVRSRFGGLVGMPRPLHAPSHVEVGRRYLPCALRLLA</sequence>
<feature type="compositionally biased region" description="Basic and acidic residues" evidence="1">
    <location>
        <begin position="16"/>
        <end position="28"/>
    </location>
</feature>
<dbReference type="EMBL" id="ML992683">
    <property type="protein sequence ID" value="KAF2210035.1"/>
    <property type="molecule type" value="Genomic_DNA"/>
</dbReference>
<name>A0A6A6F9K4_9PEZI</name>
<dbReference type="Proteomes" id="UP000799539">
    <property type="component" value="Unassembled WGS sequence"/>
</dbReference>
<proteinExistence type="predicted"/>
<feature type="compositionally biased region" description="Basic and acidic residues" evidence="1">
    <location>
        <begin position="278"/>
        <end position="289"/>
    </location>
</feature>
<evidence type="ECO:0000313" key="3">
    <source>
        <dbReference type="Proteomes" id="UP000799539"/>
    </source>
</evidence>
<feature type="region of interest" description="Disordered" evidence="1">
    <location>
        <begin position="1"/>
        <end position="59"/>
    </location>
</feature>
<reference evidence="2" key="1">
    <citation type="journal article" date="2020" name="Stud. Mycol.">
        <title>101 Dothideomycetes genomes: a test case for predicting lifestyles and emergence of pathogens.</title>
        <authorList>
            <person name="Haridas S."/>
            <person name="Albert R."/>
            <person name="Binder M."/>
            <person name="Bloem J."/>
            <person name="Labutti K."/>
            <person name="Salamov A."/>
            <person name="Andreopoulos B."/>
            <person name="Baker S."/>
            <person name="Barry K."/>
            <person name="Bills G."/>
            <person name="Bluhm B."/>
            <person name="Cannon C."/>
            <person name="Castanera R."/>
            <person name="Culley D."/>
            <person name="Daum C."/>
            <person name="Ezra D."/>
            <person name="Gonzalez J."/>
            <person name="Henrissat B."/>
            <person name="Kuo A."/>
            <person name="Liang C."/>
            <person name="Lipzen A."/>
            <person name="Lutzoni F."/>
            <person name="Magnuson J."/>
            <person name="Mondo S."/>
            <person name="Nolan M."/>
            <person name="Ohm R."/>
            <person name="Pangilinan J."/>
            <person name="Park H.-J."/>
            <person name="Ramirez L."/>
            <person name="Alfaro M."/>
            <person name="Sun H."/>
            <person name="Tritt A."/>
            <person name="Yoshinaga Y."/>
            <person name="Zwiers L.-H."/>
            <person name="Turgeon B."/>
            <person name="Goodwin S."/>
            <person name="Spatafora J."/>
            <person name="Crous P."/>
            <person name="Grigoriev I."/>
        </authorList>
    </citation>
    <scope>NUCLEOTIDE SEQUENCE</scope>
    <source>
        <strain evidence="2">SCOH1-5</strain>
    </source>
</reference>